<evidence type="ECO:0000256" key="1">
    <source>
        <dbReference type="ARBA" id="ARBA00023002"/>
    </source>
</evidence>
<proteinExistence type="predicted"/>
<dbReference type="Gene3D" id="3.50.50.60">
    <property type="entry name" value="FAD/NAD(P)-binding domain"/>
    <property type="match status" value="1"/>
</dbReference>
<gene>
    <name evidence="3" type="ORF">SAMN02927914_06578</name>
</gene>
<dbReference type="InterPro" id="IPR036188">
    <property type="entry name" value="FAD/NAD-bd_sf"/>
</dbReference>
<evidence type="ECO:0000313" key="3">
    <source>
        <dbReference type="EMBL" id="SDA99432.1"/>
    </source>
</evidence>
<dbReference type="Pfam" id="PF01266">
    <property type="entry name" value="DAO"/>
    <property type="match status" value="1"/>
</dbReference>
<protein>
    <submittedName>
        <fullName evidence="3">FAD dependent oxidoreductase</fullName>
    </submittedName>
</protein>
<dbReference type="Proteomes" id="UP000198588">
    <property type="component" value="Unassembled WGS sequence"/>
</dbReference>
<dbReference type="SUPFAM" id="SSF51905">
    <property type="entry name" value="FAD/NAD(P)-binding domain"/>
    <property type="match status" value="1"/>
</dbReference>
<keyword evidence="1" id="KW-0560">Oxidoreductase</keyword>
<dbReference type="STRING" id="1165689.SAMN02927914_06578"/>
<dbReference type="Gene3D" id="3.30.9.10">
    <property type="entry name" value="D-Amino Acid Oxidase, subunit A, domain 2"/>
    <property type="match status" value="1"/>
</dbReference>
<dbReference type="AlphaFoldDB" id="A0A1G5ZXN1"/>
<reference evidence="3 4" key="1">
    <citation type="submission" date="2016-10" db="EMBL/GenBank/DDBJ databases">
        <authorList>
            <person name="de Groot N.N."/>
        </authorList>
    </citation>
    <scope>NUCLEOTIDE SEQUENCE [LARGE SCALE GENOMIC DNA]</scope>
    <source>
        <strain evidence="3 4">CGMCC 1.12097</strain>
    </source>
</reference>
<dbReference type="InterPro" id="IPR006076">
    <property type="entry name" value="FAD-dep_OxRdtase"/>
</dbReference>
<feature type="domain" description="FAD dependent oxidoreductase" evidence="2">
    <location>
        <begin position="5"/>
        <end position="91"/>
    </location>
</feature>
<dbReference type="GO" id="GO:0016491">
    <property type="term" value="F:oxidoreductase activity"/>
    <property type="evidence" value="ECO:0007669"/>
    <property type="project" value="UniProtKB-KW"/>
</dbReference>
<organism evidence="3 4">
    <name type="scientific">Mesorhizobium qingshengii</name>
    <dbReference type="NCBI Taxonomy" id="1165689"/>
    <lineage>
        <taxon>Bacteria</taxon>
        <taxon>Pseudomonadati</taxon>
        <taxon>Pseudomonadota</taxon>
        <taxon>Alphaproteobacteria</taxon>
        <taxon>Hyphomicrobiales</taxon>
        <taxon>Phyllobacteriaceae</taxon>
        <taxon>Mesorhizobium</taxon>
    </lineage>
</organism>
<dbReference type="EMBL" id="FMXM01000044">
    <property type="protein sequence ID" value="SDA99432.1"/>
    <property type="molecule type" value="Genomic_DNA"/>
</dbReference>
<accession>A0A1G5ZXN1</accession>
<name>A0A1G5ZXN1_9HYPH</name>
<sequence>MDQTGDSRMFVERLAAYASEKLGEKFLFGTTVEGLDVDGDRVSAVKTSAGPVTSDAVVISMGPKSGLLGRKYGIDLPVYPVKGQYCVRTRRTVTPHLAGYLVLISLRKLTLAEGRVRRACRNPSGIPKRASGSERMAAFRCPIKDWPPILQSSANDGRERERSQRIAHPRQLRYLLPNLANTVGIRRFHSHQEIKVTAHHIACDDLGYLA</sequence>
<evidence type="ECO:0000259" key="2">
    <source>
        <dbReference type="Pfam" id="PF01266"/>
    </source>
</evidence>
<evidence type="ECO:0000313" key="4">
    <source>
        <dbReference type="Proteomes" id="UP000198588"/>
    </source>
</evidence>